<evidence type="ECO:0000313" key="3">
    <source>
        <dbReference type="WBParaSite" id="MBELARI_LOCUS17698"/>
    </source>
</evidence>
<keyword evidence="1" id="KW-0812">Transmembrane</keyword>
<accession>A0AAF3EU54</accession>
<protein>
    <submittedName>
        <fullName evidence="3">Uncharacterized protein</fullName>
    </submittedName>
</protein>
<proteinExistence type="predicted"/>
<name>A0AAF3EU54_9BILA</name>
<organism evidence="2 3">
    <name type="scientific">Mesorhabditis belari</name>
    <dbReference type="NCBI Taxonomy" id="2138241"/>
    <lineage>
        <taxon>Eukaryota</taxon>
        <taxon>Metazoa</taxon>
        <taxon>Ecdysozoa</taxon>
        <taxon>Nematoda</taxon>
        <taxon>Chromadorea</taxon>
        <taxon>Rhabditida</taxon>
        <taxon>Rhabditina</taxon>
        <taxon>Rhabditomorpha</taxon>
        <taxon>Rhabditoidea</taxon>
        <taxon>Rhabditidae</taxon>
        <taxon>Mesorhabditinae</taxon>
        <taxon>Mesorhabditis</taxon>
    </lineage>
</organism>
<dbReference type="WBParaSite" id="MBELARI_LOCUS17698">
    <property type="protein sequence ID" value="MBELARI_LOCUS17698"/>
    <property type="gene ID" value="MBELARI_LOCUS17698"/>
</dbReference>
<sequence length="126" mass="14480">MKHLSVHLVNVNPRKTEAESMFCPHYRMEKASFAVEFSLFIGVSIGLTIVFQKAARFLVPYLITKAFDENYTMTKYVVQRILGGQQEHDPRGRATVASGCVSEICAAWNLDEKEKEKERRKEKIIK</sequence>
<dbReference type="Proteomes" id="UP000887575">
    <property type="component" value="Unassembled WGS sequence"/>
</dbReference>
<keyword evidence="1" id="KW-0472">Membrane</keyword>
<keyword evidence="2" id="KW-1185">Reference proteome</keyword>
<reference evidence="3" key="1">
    <citation type="submission" date="2024-02" db="UniProtKB">
        <authorList>
            <consortium name="WormBaseParasite"/>
        </authorList>
    </citation>
    <scope>IDENTIFICATION</scope>
</reference>
<keyword evidence="1" id="KW-1133">Transmembrane helix</keyword>
<feature type="transmembrane region" description="Helical" evidence="1">
    <location>
        <begin position="31"/>
        <end position="51"/>
    </location>
</feature>
<dbReference type="AlphaFoldDB" id="A0AAF3EU54"/>
<evidence type="ECO:0000256" key="1">
    <source>
        <dbReference type="SAM" id="Phobius"/>
    </source>
</evidence>
<evidence type="ECO:0000313" key="2">
    <source>
        <dbReference type="Proteomes" id="UP000887575"/>
    </source>
</evidence>